<dbReference type="InterPro" id="IPR001119">
    <property type="entry name" value="SLH_dom"/>
</dbReference>
<dbReference type="Pfam" id="PF00395">
    <property type="entry name" value="SLH"/>
    <property type="match status" value="2"/>
</dbReference>
<reference evidence="2 3" key="1">
    <citation type="submission" date="2022-09" db="EMBL/GenBank/DDBJ databases">
        <authorList>
            <person name="Han X.L."/>
            <person name="Wang Q."/>
            <person name="Lu T."/>
        </authorList>
    </citation>
    <scope>NUCLEOTIDE SEQUENCE [LARGE SCALE GENOMIC DNA]</scope>
    <source>
        <strain evidence="2 3">WQ 127069</strain>
    </source>
</reference>
<sequence length="120" mass="13134">MVEESKGSHWAAGTIATLKKMDIAKGYLDGTFKPNQTITRAEIVDMLSKVMNANLVKHSKFKDVVGHWGEAEIDTLSDMGIVKGTSDGLFKPNANATRSESLLMILRMLNASLDHSLDVE</sequence>
<organism evidence="2 3">
    <name type="scientific">Paenibacillus baimaensis</name>
    <dbReference type="NCBI Taxonomy" id="2982185"/>
    <lineage>
        <taxon>Bacteria</taxon>
        <taxon>Bacillati</taxon>
        <taxon>Bacillota</taxon>
        <taxon>Bacilli</taxon>
        <taxon>Bacillales</taxon>
        <taxon>Paenibacillaceae</taxon>
        <taxon>Paenibacillus</taxon>
    </lineage>
</organism>
<dbReference type="PANTHER" id="PTHR43308:SF5">
    <property type="entry name" value="S-LAYER PROTEIN _ PEPTIDOGLYCAN ENDO-BETA-N-ACETYLGLUCOSAMINIDASE"/>
    <property type="match status" value="1"/>
</dbReference>
<keyword evidence="3" id="KW-1185">Reference proteome</keyword>
<dbReference type="RefSeq" id="WP_262683495.1">
    <property type="nucleotide sequence ID" value="NZ_JAOQIO010000016.1"/>
</dbReference>
<dbReference type="EMBL" id="JAOQIO010000016">
    <property type="protein sequence ID" value="MCU6791945.1"/>
    <property type="molecule type" value="Genomic_DNA"/>
</dbReference>
<accession>A0ABT2UBD7</accession>
<feature type="domain" description="SLH" evidence="1">
    <location>
        <begin position="1"/>
        <end position="54"/>
    </location>
</feature>
<dbReference type="PANTHER" id="PTHR43308">
    <property type="entry name" value="OUTER MEMBRANE PROTEIN ALPHA-RELATED"/>
    <property type="match status" value="1"/>
</dbReference>
<dbReference type="Proteomes" id="UP001652445">
    <property type="component" value="Unassembled WGS sequence"/>
</dbReference>
<dbReference type="InterPro" id="IPR051465">
    <property type="entry name" value="Cell_Envelope_Struct_Comp"/>
</dbReference>
<dbReference type="PROSITE" id="PS51272">
    <property type="entry name" value="SLH"/>
    <property type="match status" value="2"/>
</dbReference>
<evidence type="ECO:0000259" key="1">
    <source>
        <dbReference type="PROSITE" id="PS51272"/>
    </source>
</evidence>
<gene>
    <name evidence="2" type="ORF">OB236_07380</name>
</gene>
<protein>
    <submittedName>
        <fullName evidence="2">S-layer homology domain-containing protein</fullName>
    </submittedName>
</protein>
<evidence type="ECO:0000313" key="3">
    <source>
        <dbReference type="Proteomes" id="UP001652445"/>
    </source>
</evidence>
<feature type="domain" description="SLH" evidence="1">
    <location>
        <begin position="56"/>
        <end position="119"/>
    </location>
</feature>
<comment type="caution">
    <text evidence="2">The sequence shown here is derived from an EMBL/GenBank/DDBJ whole genome shotgun (WGS) entry which is preliminary data.</text>
</comment>
<proteinExistence type="predicted"/>
<evidence type="ECO:0000313" key="2">
    <source>
        <dbReference type="EMBL" id="MCU6791945.1"/>
    </source>
</evidence>
<name>A0ABT2UBD7_9BACL</name>